<dbReference type="Proteomes" id="UP000265566">
    <property type="component" value="Chromosome 4"/>
</dbReference>
<keyword evidence="1" id="KW-1133">Transmembrane helix</keyword>
<dbReference type="AlphaFoldDB" id="A0A396I6A9"/>
<evidence type="ECO:0000256" key="1">
    <source>
        <dbReference type="SAM" id="Phobius"/>
    </source>
</evidence>
<evidence type="ECO:0000313" key="2">
    <source>
        <dbReference type="EMBL" id="RHN60283.1"/>
    </source>
</evidence>
<name>A0A396I6A9_MEDTR</name>
<comment type="caution">
    <text evidence="2">The sequence shown here is derived from an EMBL/GenBank/DDBJ whole genome shotgun (WGS) entry which is preliminary data.</text>
</comment>
<reference evidence="3" key="1">
    <citation type="journal article" date="2018" name="Nat. Plants">
        <title>Whole-genome landscape of Medicago truncatula symbiotic genes.</title>
        <authorList>
            <person name="Pecrix Y."/>
            <person name="Staton S.E."/>
            <person name="Sallet E."/>
            <person name="Lelandais-Briere C."/>
            <person name="Moreau S."/>
            <person name="Carrere S."/>
            <person name="Blein T."/>
            <person name="Jardinaud M.F."/>
            <person name="Latrasse D."/>
            <person name="Zouine M."/>
            <person name="Zahm M."/>
            <person name="Kreplak J."/>
            <person name="Mayjonade B."/>
            <person name="Satge C."/>
            <person name="Perez M."/>
            <person name="Cauet S."/>
            <person name="Marande W."/>
            <person name="Chantry-Darmon C."/>
            <person name="Lopez-Roques C."/>
            <person name="Bouchez O."/>
            <person name="Berard A."/>
            <person name="Debelle F."/>
            <person name="Munos S."/>
            <person name="Bendahmane A."/>
            <person name="Berges H."/>
            <person name="Niebel A."/>
            <person name="Buitink J."/>
            <person name="Frugier F."/>
            <person name="Benhamed M."/>
            <person name="Crespi M."/>
            <person name="Gouzy J."/>
            <person name="Gamas P."/>
        </authorList>
    </citation>
    <scope>NUCLEOTIDE SEQUENCE [LARGE SCALE GENOMIC DNA]</scope>
    <source>
        <strain evidence="3">cv. Jemalong A17</strain>
    </source>
</reference>
<accession>A0A396I6A9</accession>
<keyword evidence="1" id="KW-0472">Membrane</keyword>
<organism evidence="2 3">
    <name type="scientific">Medicago truncatula</name>
    <name type="common">Barrel medic</name>
    <name type="synonym">Medicago tribuloides</name>
    <dbReference type="NCBI Taxonomy" id="3880"/>
    <lineage>
        <taxon>Eukaryota</taxon>
        <taxon>Viridiplantae</taxon>
        <taxon>Streptophyta</taxon>
        <taxon>Embryophyta</taxon>
        <taxon>Tracheophyta</taxon>
        <taxon>Spermatophyta</taxon>
        <taxon>Magnoliopsida</taxon>
        <taxon>eudicotyledons</taxon>
        <taxon>Gunneridae</taxon>
        <taxon>Pentapetalae</taxon>
        <taxon>rosids</taxon>
        <taxon>fabids</taxon>
        <taxon>Fabales</taxon>
        <taxon>Fabaceae</taxon>
        <taxon>Papilionoideae</taxon>
        <taxon>50 kb inversion clade</taxon>
        <taxon>NPAAA clade</taxon>
        <taxon>Hologalegina</taxon>
        <taxon>IRL clade</taxon>
        <taxon>Trifolieae</taxon>
        <taxon>Medicago</taxon>
    </lineage>
</organism>
<sequence length="63" mass="7107">MTNTILILIKIIVLLQVQLVSWLVSNPDSLITRLLKAKYLLEFVIMEFLYATIPPTFSALSGV</sequence>
<protein>
    <recommendedName>
        <fullName evidence="4">Transmembrane protein</fullName>
    </recommendedName>
</protein>
<evidence type="ECO:0008006" key="4">
    <source>
        <dbReference type="Google" id="ProtNLM"/>
    </source>
</evidence>
<keyword evidence="1" id="KW-0812">Transmembrane</keyword>
<dbReference type="EMBL" id="PSQE01000004">
    <property type="protein sequence ID" value="RHN60283.1"/>
    <property type="molecule type" value="Genomic_DNA"/>
</dbReference>
<dbReference type="Gramene" id="rna22568">
    <property type="protein sequence ID" value="RHN60283.1"/>
    <property type="gene ID" value="gene22568"/>
</dbReference>
<evidence type="ECO:0000313" key="3">
    <source>
        <dbReference type="Proteomes" id="UP000265566"/>
    </source>
</evidence>
<gene>
    <name evidence="2" type="ORF">MtrunA17_Chr4g0024051</name>
</gene>
<proteinExistence type="predicted"/>
<feature type="transmembrane region" description="Helical" evidence="1">
    <location>
        <begin position="37"/>
        <end position="57"/>
    </location>
</feature>
<feature type="transmembrane region" description="Helical" evidence="1">
    <location>
        <begin position="6"/>
        <end position="25"/>
    </location>
</feature>